<organism evidence="1 2">
    <name type="scientific">Mucuna pruriens</name>
    <name type="common">Velvet bean</name>
    <name type="synonym">Dolichos pruriens</name>
    <dbReference type="NCBI Taxonomy" id="157652"/>
    <lineage>
        <taxon>Eukaryota</taxon>
        <taxon>Viridiplantae</taxon>
        <taxon>Streptophyta</taxon>
        <taxon>Embryophyta</taxon>
        <taxon>Tracheophyta</taxon>
        <taxon>Spermatophyta</taxon>
        <taxon>Magnoliopsida</taxon>
        <taxon>eudicotyledons</taxon>
        <taxon>Gunneridae</taxon>
        <taxon>Pentapetalae</taxon>
        <taxon>rosids</taxon>
        <taxon>fabids</taxon>
        <taxon>Fabales</taxon>
        <taxon>Fabaceae</taxon>
        <taxon>Papilionoideae</taxon>
        <taxon>50 kb inversion clade</taxon>
        <taxon>NPAAA clade</taxon>
        <taxon>indigoferoid/millettioid clade</taxon>
        <taxon>Phaseoleae</taxon>
        <taxon>Mucuna</taxon>
    </lineage>
</organism>
<accession>A0A371GB93</accession>
<dbReference type="AlphaFoldDB" id="A0A371GB93"/>
<evidence type="ECO:0000313" key="2">
    <source>
        <dbReference type="Proteomes" id="UP000257109"/>
    </source>
</evidence>
<gene>
    <name evidence="1" type="ORF">CR513_30638</name>
</gene>
<dbReference type="EMBL" id="QJKJ01006115">
    <property type="protein sequence ID" value="RDX87840.1"/>
    <property type="molecule type" value="Genomic_DNA"/>
</dbReference>
<dbReference type="Proteomes" id="UP000257109">
    <property type="component" value="Unassembled WGS sequence"/>
</dbReference>
<reference evidence="1" key="1">
    <citation type="submission" date="2018-05" db="EMBL/GenBank/DDBJ databases">
        <title>Draft genome of Mucuna pruriens seed.</title>
        <authorList>
            <person name="Nnadi N.E."/>
            <person name="Vos R."/>
            <person name="Hasami M.H."/>
            <person name="Devisetty U.K."/>
            <person name="Aguiy J.C."/>
        </authorList>
    </citation>
    <scope>NUCLEOTIDE SEQUENCE [LARGE SCALE GENOMIC DNA]</scope>
    <source>
        <strain evidence="1">JCA_2017</strain>
    </source>
</reference>
<proteinExistence type="predicted"/>
<comment type="caution">
    <text evidence="1">The sequence shown here is derived from an EMBL/GenBank/DDBJ whole genome shotgun (WGS) entry which is preliminary data.</text>
</comment>
<feature type="non-terminal residue" evidence="1">
    <location>
        <position position="1"/>
    </location>
</feature>
<protein>
    <submittedName>
        <fullName evidence="1">Uncharacterized protein</fullName>
    </submittedName>
</protein>
<evidence type="ECO:0000313" key="1">
    <source>
        <dbReference type="EMBL" id="RDX87840.1"/>
    </source>
</evidence>
<sequence length="59" mass="6797">MDDLKAVGEREEELRLRATVEKSRGAATPPPAPTTQAFWAQPFNEEIDERAIPRIFEKW</sequence>
<keyword evidence="2" id="KW-1185">Reference proteome</keyword>
<name>A0A371GB93_MUCPR</name>